<feature type="domain" description="Putative restriction endonuclease" evidence="1">
    <location>
        <begin position="25"/>
        <end position="164"/>
    </location>
</feature>
<dbReference type="CDD" id="cd06260">
    <property type="entry name" value="DUF820-like"/>
    <property type="match status" value="1"/>
</dbReference>
<reference evidence="2 3" key="2">
    <citation type="submission" date="2018-06" db="EMBL/GenBank/DDBJ databases">
        <title>Metagenomic assembly of (sub)arctic Cyanobacteria and their associated microbiome from non-axenic cultures.</title>
        <authorList>
            <person name="Baurain D."/>
        </authorList>
    </citation>
    <scope>NUCLEOTIDE SEQUENCE [LARGE SCALE GENOMIC DNA]</scope>
    <source>
        <strain evidence="2">ULC129bin1</strain>
    </source>
</reference>
<sequence>MTYTLDKPQHFTHAGLDWHKFKALQQAFADLPGVRISYFNGDVEILSVSPQHGIIAGNLGFLIELWMLEQGIAFVATEDMTVEQAEVASAQGDKSYCFPELRKVPNLSIEVVISGEGETKLGRYKALGVSEVWFWQKGKITIYQLKGNSYEQVEVSQYVPGLNVELLSRCITTANRAEALAQFKKG</sequence>
<protein>
    <recommendedName>
        <fullName evidence="1">Putative restriction endonuclease domain-containing protein</fullName>
    </recommendedName>
</protein>
<dbReference type="Pfam" id="PF05685">
    <property type="entry name" value="Uma2"/>
    <property type="match status" value="1"/>
</dbReference>
<comment type="caution">
    <text evidence="2">The sequence shown here is derived from an EMBL/GenBank/DDBJ whole genome shotgun (WGS) entry which is preliminary data.</text>
</comment>
<dbReference type="InterPro" id="IPR011335">
    <property type="entry name" value="Restrct_endonuc-II-like"/>
</dbReference>
<evidence type="ECO:0000313" key="2">
    <source>
        <dbReference type="EMBL" id="PZO10783.1"/>
    </source>
</evidence>
<evidence type="ECO:0000313" key="3">
    <source>
        <dbReference type="Proteomes" id="UP000249354"/>
    </source>
</evidence>
<dbReference type="InterPro" id="IPR012296">
    <property type="entry name" value="Nuclease_put_TT1808"/>
</dbReference>
<proteinExistence type="predicted"/>
<dbReference type="Proteomes" id="UP000249354">
    <property type="component" value="Unassembled WGS sequence"/>
</dbReference>
<dbReference type="Gene3D" id="3.90.1570.10">
    <property type="entry name" value="tt1808, chain A"/>
    <property type="match status" value="1"/>
</dbReference>
<dbReference type="EMBL" id="QBMC01000205">
    <property type="protein sequence ID" value="PZO10783.1"/>
    <property type="molecule type" value="Genomic_DNA"/>
</dbReference>
<accession>A0A2W4TPT7</accession>
<dbReference type="SUPFAM" id="SSF52980">
    <property type="entry name" value="Restriction endonuclease-like"/>
    <property type="match status" value="1"/>
</dbReference>
<gene>
    <name evidence="2" type="ORF">DCF25_20160</name>
</gene>
<evidence type="ECO:0000259" key="1">
    <source>
        <dbReference type="Pfam" id="PF05685"/>
    </source>
</evidence>
<reference evidence="3" key="1">
    <citation type="submission" date="2018-04" db="EMBL/GenBank/DDBJ databases">
        <authorList>
            <person name="Cornet L."/>
        </authorList>
    </citation>
    <scope>NUCLEOTIDE SEQUENCE [LARGE SCALE GENOMIC DNA]</scope>
</reference>
<organism evidence="2 3">
    <name type="scientific">Leptolyngbya foveolarum</name>
    <dbReference type="NCBI Taxonomy" id="47253"/>
    <lineage>
        <taxon>Bacteria</taxon>
        <taxon>Bacillati</taxon>
        <taxon>Cyanobacteriota</taxon>
        <taxon>Cyanophyceae</taxon>
        <taxon>Leptolyngbyales</taxon>
        <taxon>Leptolyngbyaceae</taxon>
        <taxon>Leptolyngbya group</taxon>
        <taxon>Leptolyngbya</taxon>
    </lineage>
</organism>
<name>A0A2W4TPT7_9CYAN</name>
<dbReference type="PANTHER" id="PTHR47152">
    <property type="entry name" value="SLR2084 PROTEIN-RELATED"/>
    <property type="match status" value="1"/>
</dbReference>
<dbReference type="AlphaFoldDB" id="A0A2W4TPT7"/>
<dbReference type="InterPro" id="IPR008538">
    <property type="entry name" value="Uma2"/>
</dbReference>